<proteinExistence type="predicted"/>
<dbReference type="InParanoid" id="E4WQG2"/>
<feature type="compositionally biased region" description="Basic and acidic residues" evidence="4">
    <location>
        <begin position="94"/>
        <end position="110"/>
    </location>
</feature>
<dbReference type="PROSITE" id="PS50238">
    <property type="entry name" value="RHOGAP"/>
    <property type="match status" value="1"/>
</dbReference>
<evidence type="ECO:0000313" key="8">
    <source>
        <dbReference type="Proteomes" id="UP000001307"/>
    </source>
</evidence>
<dbReference type="SUPFAM" id="SSF48350">
    <property type="entry name" value="GTPase activation domain, GAP"/>
    <property type="match status" value="1"/>
</dbReference>
<evidence type="ECO:0000256" key="4">
    <source>
        <dbReference type="SAM" id="MobiDB-lite"/>
    </source>
</evidence>
<dbReference type="CDD" id="cd11809">
    <property type="entry name" value="SH3_srGAP"/>
    <property type="match status" value="1"/>
</dbReference>
<dbReference type="InterPro" id="IPR036028">
    <property type="entry name" value="SH3-like_dom_sf"/>
</dbReference>
<evidence type="ECO:0000256" key="1">
    <source>
        <dbReference type="ARBA" id="ARBA00022443"/>
    </source>
</evidence>
<evidence type="ECO:0008006" key="9">
    <source>
        <dbReference type="Google" id="ProtNLM"/>
    </source>
</evidence>
<evidence type="ECO:0000256" key="2">
    <source>
        <dbReference type="ARBA" id="ARBA00023054"/>
    </source>
</evidence>
<dbReference type="InterPro" id="IPR008936">
    <property type="entry name" value="Rho_GTPase_activation_prot"/>
</dbReference>
<dbReference type="InterPro" id="IPR051627">
    <property type="entry name" value="SLIT-ROBO_RhoGAP"/>
</dbReference>
<dbReference type="InterPro" id="IPR001452">
    <property type="entry name" value="SH3_domain"/>
</dbReference>
<evidence type="ECO:0000256" key="3">
    <source>
        <dbReference type="PROSITE-ProRule" id="PRU00192"/>
    </source>
</evidence>
<feature type="region of interest" description="Disordered" evidence="4">
    <location>
        <begin position="63"/>
        <end position="110"/>
    </location>
</feature>
<dbReference type="FunCoup" id="E4WQG2">
    <property type="interactions" value="2"/>
</dbReference>
<gene>
    <name evidence="7" type="ORF">GSOID_T00000911001</name>
</gene>
<evidence type="ECO:0000313" key="7">
    <source>
        <dbReference type="EMBL" id="CBY20903.1"/>
    </source>
</evidence>
<accession>E4WQG2</accession>
<feature type="region of interest" description="Disordered" evidence="4">
    <location>
        <begin position="649"/>
        <end position="691"/>
    </location>
</feature>
<dbReference type="SUPFAM" id="SSF50044">
    <property type="entry name" value="SH3-domain"/>
    <property type="match status" value="1"/>
</dbReference>
<evidence type="ECO:0000259" key="5">
    <source>
        <dbReference type="PROSITE" id="PS50002"/>
    </source>
</evidence>
<dbReference type="InterPro" id="IPR027267">
    <property type="entry name" value="AH/BAR_dom_sf"/>
</dbReference>
<dbReference type="Gene3D" id="2.30.30.40">
    <property type="entry name" value="SH3 Domains"/>
    <property type="match status" value="1"/>
</dbReference>
<dbReference type="Proteomes" id="UP000001307">
    <property type="component" value="Unassembled WGS sequence"/>
</dbReference>
<name>E4WQG2_OIKDI</name>
<dbReference type="SMART" id="SM00326">
    <property type="entry name" value="SH3"/>
    <property type="match status" value="1"/>
</dbReference>
<dbReference type="Gene3D" id="1.10.555.10">
    <property type="entry name" value="Rho GTPase activation protein"/>
    <property type="match status" value="1"/>
</dbReference>
<feature type="domain" description="Rho-GAP" evidence="6">
    <location>
        <begin position="355"/>
        <end position="545"/>
    </location>
</feature>
<dbReference type="SUPFAM" id="SSF103657">
    <property type="entry name" value="BAR/IMD domain-like"/>
    <property type="match status" value="1"/>
</dbReference>
<organism evidence="7">
    <name type="scientific">Oikopleura dioica</name>
    <name type="common">Tunicate</name>
    <dbReference type="NCBI Taxonomy" id="34765"/>
    <lineage>
        <taxon>Eukaryota</taxon>
        <taxon>Metazoa</taxon>
        <taxon>Chordata</taxon>
        <taxon>Tunicata</taxon>
        <taxon>Appendicularia</taxon>
        <taxon>Copelata</taxon>
        <taxon>Oikopleuridae</taxon>
        <taxon>Oikopleura</taxon>
    </lineage>
</organism>
<keyword evidence="1 3" id="KW-0728">SH3 domain</keyword>
<dbReference type="SMART" id="SM00324">
    <property type="entry name" value="RhoGAP"/>
    <property type="match status" value="1"/>
</dbReference>
<dbReference type="EMBL" id="FN653015">
    <property type="protein sequence ID" value="CBY20903.1"/>
    <property type="molecule type" value="Genomic_DNA"/>
</dbReference>
<sequence>MDRLKADIKAHERLTQEYNQIIIPRLQQSDEFLNRMCRRSGEVDQNAQAELDKQMKILEKTLKESRHDQRSAKTKLSGIESENGRSSRSLHNRKREDRLSRRRQKYTEKDKAFQQMKNDFVLQLKATEACFNTYYESRLPEVVESCALGFHAIVRHAQKATIQSEKNVLQERLSRCNASLKRLENVNSTADLKHLKNLVPDMFKEFSLEFTELDHNVDINEDSYKILATQSEQIQGRLHGVNEEFQTSRKRADRAKADLMNNLPNLTEVIPPGSEETRQRAELENEFFENLGKLSELELQNSKMSAKSEHLSKSFENAGPIAARLRAKEKRSKEANSNLRKSRYILPSDILLFGGRLVEQVQLSGQAVPRIVSSCVRCITRHGLYHQGIFRVNGVQAEVARLQEAYSSGEDPLAECKDTLFYDINSVAGVLKMYLRKLETKLIPDDVFEEFNDAAAIKDEERRAEKVKTILKAIPDSILIVMRYIFQFLHHLTMNSDENMMDAYNLAVCFGPSVIDIPNHANPVMCQANINNVIKTMIECAEDIFPEHLEGPSYERHVDTIVNDSEDNMSSVADSASNPGSPQLNHQTNFIGEAIAAYDYKARSHKELGLQKGCRVFLKRKMSPDWWRGQVNGVEGLVPHIYLTFPESRPFATPGSKTPKTPPSELHASQRNITLAQNAPQSPRSGPKKTQRFFFTSQFLPHVKS</sequence>
<dbReference type="AlphaFoldDB" id="E4WQG2"/>
<dbReference type="Gene3D" id="1.20.1270.60">
    <property type="entry name" value="Arfaptin homology (AH) domain/BAR domain"/>
    <property type="match status" value="1"/>
</dbReference>
<keyword evidence="2" id="KW-0175">Coiled coil</keyword>
<dbReference type="InterPro" id="IPR000198">
    <property type="entry name" value="RhoGAP_dom"/>
</dbReference>
<feature type="domain" description="SH3" evidence="5">
    <location>
        <begin position="589"/>
        <end position="648"/>
    </location>
</feature>
<dbReference type="GO" id="GO:0007165">
    <property type="term" value="P:signal transduction"/>
    <property type="evidence" value="ECO:0007669"/>
    <property type="project" value="InterPro"/>
</dbReference>
<reference evidence="7" key="1">
    <citation type="journal article" date="2010" name="Science">
        <title>Plasticity of animal genome architecture unmasked by rapid evolution of a pelagic tunicate.</title>
        <authorList>
            <person name="Denoeud F."/>
            <person name="Henriet S."/>
            <person name="Mungpakdee S."/>
            <person name="Aury J.M."/>
            <person name="Da Silva C."/>
            <person name="Brinkmann H."/>
            <person name="Mikhaleva J."/>
            <person name="Olsen L.C."/>
            <person name="Jubin C."/>
            <person name="Canestro C."/>
            <person name="Bouquet J.M."/>
            <person name="Danks G."/>
            <person name="Poulain J."/>
            <person name="Campsteijn C."/>
            <person name="Adamski M."/>
            <person name="Cross I."/>
            <person name="Yadetie F."/>
            <person name="Muffato M."/>
            <person name="Louis A."/>
            <person name="Butcher S."/>
            <person name="Tsagkogeorga G."/>
            <person name="Konrad A."/>
            <person name="Singh S."/>
            <person name="Jensen M.F."/>
            <person name="Cong E.H."/>
            <person name="Eikeseth-Otteraa H."/>
            <person name="Noel B."/>
            <person name="Anthouard V."/>
            <person name="Porcel B.M."/>
            <person name="Kachouri-Lafond R."/>
            <person name="Nishino A."/>
            <person name="Ugolini M."/>
            <person name="Chourrout P."/>
            <person name="Nishida H."/>
            <person name="Aasland R."/>
            <person name="Huzurbazar S."/>
            <person name="Westhof E."/>
            <person name="Delsuc F."/>
            <person name="Lehrach H."/>
            <person name="Reinhardt R."/>
            <person name="Weissenbach J."/>
            <person name="Roy S.W."/>
            <person name="Artiguenave F."/>
            <person name="Postlethwait J.H."/>
            <person name="Manak J.R."/>
            <person name="Thompson E.M."/>
            <person name="Jaillon O."/>
            <person name="Du Pasquier L."/>
            <person name="Boudinot P."/>
            <person name="Liberles D.A."/>
            <person name="Volff J.N."/>
            <person name="Philippe H."/>
            <person name="Lenhard B."/>
            <person name="Roest Crollius H."/>
            <person name="Wincker P."/>
            <person name="Chourrout D."/>
        </authorList>
    </citation>
    <scope>NUCLEOTIDE SEQUENCE [LARGE SCALE GENOMIC DNA]</scope>
</reference>
<dbReference type="PROSITE" id="PS50002">
    <property type="entry name" value="SH3"/>
    <property type="match status" value="1"/>
</dbReference>
<dbReference type="PANTHER" id="PTHR14166">
    <property type="entry name" value="SLIT-ROBO RHO GTPASE ACTIVATING PROTEIN"/>
    <property type="match status" value="1"/>
</dbReference>
<evidence type="ECO:0000259" key="6">
    <source>
        <dbReference type="PROSITE" id="PS50238"/>
    </source>
</evidence>
<keyword evidence="8" id="KW-1185">Reference proteome</keyword>
<feature type="compositionally biased region" description="Polar residues" evidence="4">
    <location>
        <begin position="667"/>
        <end position="684"/>
    </location>
</feature>
<protein>
    <recommendedName>
        <fullName evidence="9">SH3 domain-containing protein</fullName>
    </recommendedName>
</protein>
<dbReference type="OrthoDB" id="5981864at2759"/>
<dbReference type="Pfam" id="PF14604">
    <property type="entry name" value="SH3_9"/>
    <property type="match status" value="1"/>
</dbReference>
<dbReference type="Pfam" id="PF00620">
    <property type="entry name" value="RhoGAP"/>
    <property type="match status" value="1"/>
</dbReference>